<protein>
    <submittedName>
        <fullName evidence="1">Uncharacterized protein</fullName>
    </submittedName>
</protein>
<gene>
    <name evidence="1" type="ORF">S01H1_63220</name>
</gene>
<comment type="caution">
    <text evidence="1">The sequence shown here is derived from an EMBL/GenBank/DDBJ whole genome shotgun (WGS) entry which is preliminary data.</text>
</comment>
<proteinExistence type="predicted"/>
<sequence>HSANALAKELRRSRDWEVSVPELGQSFELK</sequence>
<reference evidence="1" key="1">
    <citation type="journal article" date="2014" name="Front. Microbiol.">
        <title>High frequency of phylogenetically diverse reductive dehalogenase-homologous genes in deep subseafloor sedimentary metagenomes.</title>
        <authorList>
            <person name="Kawai M."/>
            <person name="Futagami T."/>
            <person name="Toyoda A."/>
            <person name="Takaki Y."/>
            <person name="Nishi S."/>
            <person name="Hori S."/>
            <person name="Arai W."/>
            <person name="Tsubouchi T."/>
            <person name="Morono Y."/>
            <person name="Uchiyama I."/>
            <person name="Ito T."/>
            <person name="Fujiyama A."/>
            <person name="Inagaki F."/>
            <person name="Takami H."/>
        </authorList>
    </citation>
    <scope>NUCLEOTIDE SEQUENCE</scope>
    <source>
        <strain evidence="1">Expedition CK06-06</strain>
    </source>
</reference>
<dbReference type="AlphaFoldDB" id="X0WS56"/>
<name>X0WS56_9ZZZZ</name>
<dbReference type="EMBL" id="BARS01041581">
    <property type="protein sequence ID" value="GAG33799.1"/>
    <property type="molecule type" value="Genomic_DNA"/>
</dbReference>
<accession>X0WS56</accession>
<organism evidence="1">
    <name type="scientific">marine sediment metagenome</name>
    <dbReference type="NCBI Taxonomy" id="412755"/>
    <lineage>
        <taxon>unclassified sequences</taxon>
        <taxon>metagenomes</taxon>
        <taxon>ecological metagenomes</taxon>
    </lineage>
</organism>
<feature type="non-terminal residue" evidence="1">
    <location>
        <position position="1"/>
    </location>
</feature>
<evidence type="ECO:0000313" key="1">
    <source>
        <dbReference type="EMBL" id="GAG33799.1"/>
    </source>
</evidence>